<comment type="caution">
    <text evidence="1">The sequence shown here is derived from an EMBL/GenBank/DDBJ whole genome shotgun (WGS) entry which is preliminary data.</text>
</comment>
<sequence length="115" mass="12411">MTNVQWRRFQADRAAAASRKDGGGGGGGGNCNSNNPDASVLSAGDVEARFRNLNDLIRKWEFNFGRHLQILLDALNHYAATETVVLLSLCARLSTVNQGTEFTGLKADDDSMPAI</sequence>
<evidence type="ECO:0000313" key="2">
    <source>
        <dbReference type="Proteomes" id="UP001148737"/>
    </source>
</evidence>
<name>A0ACC1QJF9_9HYPO</name>
<organism evidence="1 2">
    <name type="scientific">Lecanicillium saksenae</name>
    <dbReference type="NCBI Taxonomy" id="468837"/>
    <lineage>
        <taxon>Eukaryota</taxon>
        <taxon>Fungi</taxon>
        <taxon>Dikarya</taxon>
        <taxon>Ascomycota</taxon>
        <taxon>Pezizomycotina</taxon>
        <taxon>Sordariomycetes</taxon>
        <taxon>Hypocreomycetidae</taxon>
        <taxon>Hypocreales</taxon>
        <taxon>Cordycipitaceae</taxon>
        <taxon>Lecanicillium</taxon>
    </lineage>
</organism>
<reference evidence="1" key="1">
    <citation type="submission" date="2022-07" db="EMBL/GenBank/DDBJ databases">
        <title>Genome Sequence of Lecanicillium saksenae.</title>
        <authorList>
            <person name="Buettner E."/>
        </authorList>
    </citation>
    <scope>NUCLEOTIDE SEQUENCE</scope>
    <source>
        <strain evidence="1">VT-O1</strain>
    </source>
</reference>
<dbReference type="Proteomes" id="UP001148737">
    <property type="component" value="Unassembled WGS sequence"/>
</dbReference>
<dbReference type="EMBL" id="JANAKD010001424">
    <property type="protein sequence ID" value="KAJ3479595.1"/>
    <property type="molecule type" value="Genomic_DNA"/>
</dbReference>
<proteinExistence type="predicted"/>
<accession>A0ACC1QJF9</accession>
<gene>
    <name evidence="1" type="ORF">NLG97_g8281</name>
</gene>
<keyword evidence="2" id="KW-1185">Reference proteome</keyword>
<evidence type="ECO:0000313" key="1">
    <source>
        <dbReference type="EMBL" id="KAJ3479595.1"/>
    </source>
</evidence>
<protein>
    <submittedName>
        <fullName evidence="1">Uncharacterized protein</fullName>
    </submittedName>
</protein>